<feature type="binding site" evidence="9">
    <location>
        <position position="105"/>
    </location>
    <ligand>
        <name>5-phospho-alpha-D-ribose 1-diphosphate</name>
        <dbReference type="ChEBI" id="CHEBI:58017"/>
        <note>ligand shared between dimeric partners</note>
    </ligand>
</feature>
<feature type="binding site" evidence="9">
    <location>
        <position position="128"/>
    </location>
    <ligand>
        <name>orotate</name>
        <dbReference type="ChEBI" id="CHEBI:30839"/>
    </ligand>
</feature>
<protein>
    <recommendedName>
        <fullName evidence="5 9">Orotate phosphoribosyltransferase</fullName>
        <shortName evidence="9">OPRT</shortName>
        <shortName evidence="9">OPRTase</shortName>
        <ecNumber evidence="5 9">2.4.2.10</ecNumber>
    </recommendedName>
</protein>
<dbReference type="SUPFAM" id="SSF53271">
    <property type="entry name" value="PRTase-like"/>
    <property type="match status" value="1"/>
</dbReference>
<evidence type="ECO:0000313" key="11">
    <source>
        <dbReference type="EMBL" id="WQH16091.1"/>
    </source>
</evidence>
<comment type="function">
    <text evidence="1 9">Catalyzes the transfer of a ribosyl phosphate group from 5-phosphoribose 1-diphosphate to orotate, leading to the formation of orotidine monophosphate (OMP).</text>
</comment>
<dbReference type="GO" id="GO:0004588">
    <property type="term" value="F:orotate phosphoribosyltransferase activity"/>
    <property type="evidence" value="ECO:0007669"/>
    <property type="project" value="UniProtKB-EC"/>
</dbReference>
<evidence type="ECO:0000256" key="5">
    <source>
        <dbReference type="ARBA" id="ARBA00011971"/>
    </source>
</evidence>
<keyword evidence="7 9" id="KW-0808">Transferase</keyword>
<feature type="binding site" evidence="9">
    <location>
        <position position="156"/>
    </location>
    <ligand>
        <name>orotate</name>
        <dbReference type="ChEBI" id="CHEBI:30839"/>
    </ligand>
</feature>
<reference evidence="11 12" key="1">
    <citation type="submission" date="2023-11" db="EMBL/GenBank/DDBJ databases">
        <title>MicrobeMod: A computational toolkit for identifying prokaryotic methylation and restriction-modification with nanopore sequencing.</title>
        <authorList>
            <person name="Crits-Christoph A."/>
            <person name="Kang S.C."/>
            <person name="Lee H."/>
            <person name="Ostrov N."/>
        </authorList>
    </citation>
    <scope>NUCLEOTIDE SEQUENCE [LARGE SCALE GENOMIC DNA]</scope>
    <source>
        <strain evidence="11 12">ATCC 49870</strain>
    </source>
</reference>
<feature type="domain" description="Phosphoribosyltransferase" evidence="10">
    <location>
        <begin position="44"/>
        <end position="159"/>
    </location>
</feature>
<evidence type="ECO:0000256" key="4">
    <source>
        <dbReference type="ARBA" id="ARBA00011738"/>
    </source>
</evidence>
<evidence type="ECO:0000313" key="12">
    <source>
        <dbReference type="Proteomes" id="UP001327459"/>
    </source>
</evidence>
<dbReference type="CDD" id="cd06223">
    <property type="entry name" value="PRTases_typeI"/>
    <property type="match status" value="1"/>
</dbReference>
<evidence type="ECO:0000256" key="8">
    <source>
        <dbReference type="ARBA" id="ARBA00022975"/>
    </source>
</evidence>
<dbReference type="InterPro" id="IPR000836">
    <property type="entry name" value="PRTase_dom"/>
</dbReference>
<dbReference type="Pfam" id="PF00156">
    <property type="entry name" value="Pribosyltran"/>
    <property type="match status" value="1"/>
</dbReference>
<evidence type="ECO:0000256" key="9">
    <source>
        <dbReference type="HAMAP-Rule" id="MF_01208"/>
    </source>
</evidence>
<feature type="binding site" evidence="9">
    <location>
        <position position="103"/>
    </location>
    <ligand>
        <name>5-phospho-alpha-D-ribose 1-diphosphate</name>
        <dbReference type="ChEBI" id="CHEBI:58017"/>
        <note>ligand shared between dimeric partners</note>
    </ligand>
</feature>
<keyword evidence="12" id="KW-1185">Reference proteome</keyword>
<feature type="binding site" description="in other chain" evidence="9">
    <location>
        <begin position="72"/>
        <end position="73"/>
    </location>
    <ligand>
        <name>5-phospho-alpha-D-ribose 1-diphosphate</name>
        <dbReference type="ChEBI" id="CHEBI:58017"/>
        <note>ligand shared between dimeric partners</note>
    </ligand>
</feature>
<organism evidence="11 12">
    <name type="scientific">Guyparkeria halophila</name>
    <dbReference type="NCBI Taxonomy" id="47960"/>
    <lineage>
        <taxon>Bacteria</taxon>
        <taxon>Pseudomonadati</taxon>
        <taxon>Pseudomonadota</taxon>
        <taxon>Gammaproteobacteria</taxon>
        <taxon>Chromatiales</taxon>
        <taxon>Thioalkalibacteraceae</taxon>
        <taxon>Guyparkeria</taxon>
    </lineage>
</organism>
<keyword evidence="9" id="KW-0460">Magnesium</keyword>
<dbReference type="RefSeq" id="WP_322521108.1">
    <property type="nucleotide sequence ID" value="NZ_CP140153.1"/>
</dbReference>
<feature type="binding site" description="in other chain" evidence="9">
    <location>
        <begin position="124"/>
        <end position="132"/>
    </location>
    <ligand>
        <name>5-phospho-alpha-D-ribose 1-diphosphate</name>
        <dbReference type="ChEBI" id="CHEBI:58017"/>
        <note>ligand shared between dimeric partners</note>
    </ligand>
</feature>
<dbReference type="NCBIfam" id="TIGR00336">
    <property type="entry name" value="pyrE"/>
    <property type="match status" value="1"/>
</dbReference>
<evidence type="ECO:0000259" key="10">
    <source>
        <dbReference type="Pfam" id="PF00156"/>
    </source>
</evidence>
<gene>
    <name evidence="9 11" type="primary">pyrE</name>
    <name evidence="11" type="ORF">SR882_10045</name>
</gene>
<feature type="binding site" description="in other chain" evidence="9">
    <location>
        <position position="26"/>
    </location>
    <ligand>
        <name>5-phospho-alpha-D-ribose 1-diphosphate</name>
        <dbReference type="ChEBI" id="CHEBI:58017"/>
        <note>ligand shared between dimeric partners</note>
    </ligand>
</feature>
<dbReference type="HAMAP" id="MF_01208">
    <property type="entry name" value="PyrE"/>
    <property type="match status" value="1"/>
</dbReference>
<feature type="binding site" evidence="9">
    <location>
        <begin position="34"/>
        <end position="35"/>
    </location>
    <ligand>
        <name>orotate</name>
        <dbReference type="ChEBI" id="CHEBI:30839"/>
    </ligand>
</feature>
<evidence type="ECO:0000256" key="7">
    <source>
        <dbReference type="ARBA" id="ARBA00022679"/>
    </source>
</evidence>
<evidence type="ECO:0000256" key="6">
    <source>
        <dbReference type="ARBA" id="ARBA00022676"/>
    </source>
</evidence>
<keyword evidence="6 9" id="KW-0328">Glycosyltransferase</keyword>
<comment type="subunit">
    <text evidence="4 9">Homodimer.</text>
</comment>
<keyword evidence="8 9" id="KW-0665">Pyrimidine biosynthesis</keyword>
<comment type="cofactor">
    <cofactor evidence="9">
        <name>Mg(2+)</name>
        <dbReference type="ChEBI" id="CHEBI:18420"/>
    </cofactor>
</comment>
<accession>A0ABZ0YXY9</accession>
<dbReference type="InterPro" id="IPR029057">
    <property type="entry name" value="PRTase-like"/>
</dbReference>
<comment type="pathway">
    <text evidence="2 9">Pyrimidine metabolism; UMP biosynthesis via de novo pathway; UMP from orotate: step 1/2.</text>
</comment>
<dbReference type="PANTHER" id="PTHR46683:SF1">
    <property type="entry name" value="OROTATE PHOSPHORIBOSYLTRANSFERASE 1-RELATED"/>
    <property type="match status" value="1"/>
</dbReference>
<dbReference type="Gene3D" id="3.40.50.2020">
    <property type="match status" value="1"/>
</dbReference>
<comment type="catalytic activity">
    <reaction evidence="9">
        <text>orotidine 5'-phosphate + diphosphate = orotate + 5-phospho-alpha-D-ribose 1-diphosphate</text>
        <dbReference type="Rhea" id="RHEA:10380"/>
        <dbReference type="ChEBI" id="CHEBI:30839"/>
        <dbReference type="ChEBI" id="CHEBI:33019"/>
        <dbReference type="ChEBI" id="CHEBI:57538"/>
        <dbReference type="ChEBI" id="CHEBI:58017"/>
        <dbReference type="EC" id="2.4.2.10"/>
    </reaction>
</comment>
<sequence length="215" mass="22813">MQDYRQAFVQFAVEHQALRFGEFTLKSGRASPYFFNAGAFADGRALAALGGFYADAILDAGIEFDVLFGPAYKGIPLAAATAIALAERTGEPVPWCFNRKEAKDHGEGGNLVGAPLAGRVLIIDDVITAGTAIRESLDLIRANDATAVGVAVMMDRQERGQGELSAIGELKRDHALDVVAIANLDGLIEFCANDASLAESAEAMAAYRREFGVAD</sequence>
<dbReference type="EC" id="2.4.2.10" evidence="5 9"/>
<evidence type="ECO:0000256" key="1">
    <source>
        <dbReference type="ARBA" id="ARBA00003769"/>
    </source>
</evidence>
<feature type="binding site" description="in other chain" evidence="9">
    <location>
        <position position="100"/>
    </location>
    <ligand>
        <name>5-phospho-alpha-D-ribose 1-diphosphate</name>
        <dbReference type="ChEBI" id="CHEBI:58017"/>
        <note>ligand shared between dimeric partners</note>
    </ligand>
</feature>
<dbReference type="InterPro" id="IPR023031">
    <property type="entry name" value="OPRT"/>
</dbReference>
<dbReference type="Proteomes" id="UP001327459">
    <property type="component" value="Chromosome"/>
</dbReference>
<dbReference type="EMBL" id="CP140153">
    <property type="protein sequence ID" value="WQH16091.1"/>
    <property type="molecule type" value="Genomic_DNA"/>
</dbReference>
<feature type="binding site" evidence="9">
    <location>
        <position position="99"/>
    </location>
    <ligand>
        <name>5-phospho-alpha-D-ribose 1-diphosphate</name>
        <dbReference type="ChEBI" id="CHEBI:58017"/>
        <note>ligand shared between dimeric partners</note>
    </ligand>
</feature>
<name>A0ABZ0YXY9_9GAMM</name>
<evidence type="ECO:0000256" key="3">
    <source>
        <dbReference type="ARBA" id="ARBA00006340"/>
    </source>
</evidence>
<dbReference type="InterPro" id="IPR004467">
    <property type="entry name" value="Or_phspho_trans_dom"/>
</dbReference>
<evidence type="ECO:0000256" key="2">
    <source>
        <dbReference type="ARBA" id="ARBA00004889"/>
    </source>
</evidence>
<dbReference type="PANTHER" id="PTHR46683">
    <property type="entry name" value="OROTATE PHOSPHORIBOSYLTRANSFERASE 1-RELATED"/>
    <property type="match status" value="1"/>
</dbReference>
<proteinExistence type="inferred from homology"/>
<comment type="similarity">
    <text evidence="3 9">Belongs to the purine/pyrimidine phosphoribosyltransferase family. PyrE subfamily.</text>
</comment>